<organism evidence="14 15">
    <name type="scientific">Aphanomyces stellatus</name>
    <dbReference type="NCBI Taxonomy" id="120398"/>
    <lineage>
        <taxon>Eukaryota</taxon>
        <taxon>Sar</taxon>
        <taxon>Stramenopiles</taxon>
        <taxon>Oomycota</taxon>
        <taxon>Saprolegniomycetes</taxon>
        <taxon>Saprolegniales</taxon>
        <taxon>Verrucalvaceae</taxon>
        <taxon>Aphanomyces</taxon>
    </lineage>
</organism>
<keyword evidence="2 8" id="KW-0328">Glycosyltransferase</keyword>
<dbReference type="Pfam" id="PF02877">
    <property type="entry name" value="PARP_reg"/>
    <property type="match status" value="1"/>
</dbReference>
<dbReference type="Gene3D" id="3.90.228.10">
    <property type="match status" value="1"/>
</dbReference>
<dbReference type="PROSITE" id="PS51060">
    <property type="entry name" value="PARP_ALPHA_HD"/>
    <property type="match status" value="1"/>
</dbReference>
<dbReference type="GO" id="GO:1990404">
    <property type="term" value="F:NAD+-protein mono-ADP-ribosyltransferase activity"/>
    <property type="evidence" value="ECO:0007669"/>
    <property type="project" value="TreeGrafter"/>
</dbReference>
<evidence type="ECO:0000259" key="12">
    <source>
        <dbReference type="PROSITE" id="PS51977"/>
    </source>
</evidence>
<dbReference type="EMBL" id="VJMH01005114">
    <property type="protein sequence ID" value="KAF0700715.1"/>
    <property type="molecule type" value="Genomic_DNA"/>
</dbReference>
<dbReference type="Proteomes" id="UP000332933">
    <property type="component" value="Unassembled WGS sequence"/>
</dbReference>
<evidence type="ECO:0000256" key="9">
    <source>
        <dbReference type="SAM" id="MobiDB-lite"/>
    </source>
</evidence>
<dbReference type="GO" id="GO:0016779">
    <property type="term" value="F:nucleotidyltransferase activity"/>
    <property type="evidence" value="ECO:0007669"/>
    <property type="project" value="UniProtKB-KW"/>
</dbReference>
<dbReference type="AlphaFoldDB" id="A0A485KLA5"/>
<dbReference type="GO" id="GO:0006302">
    <property type="term" value="P:double-strand break repair"/>
    <property type="evidence" value="ECO:0007669"/>
    <property type="project" value="TreeGrafter"/>
</dbReference>
<dbReference type="EC" id="2.4.2.-" evidence="8"/>
<keyword evidence="3 8" id="KW-0808">Transferase</keyword>
<evidence type="ECO:0000256" key="4">
    <source>
        <dbReference type="ARBA" id="ARBA00022695"/>
    </source>
</evidence>
<dbReference type="InterPro" id="IPR008893">
    <property type="entry name" value="WGR_domain"/>
</dbReference>
<comment type="subcellular location">
    <subcellularLocation>
        <location evidence="1">Nucleus</location>
    </subcellularLocation>
</comment>
<dbReference type="GO" id="GO:0005730">
    <property type="term" value="C:nucleolus"/>
    <property type="evidence" value="ECO:0007669"/>
    <property type="project" value="TreeGrafter"/>
</dbReference>
<evidence type="ECO:0000256" key="6">
    <source>
        <dbReference type="ARBA" id="ARBA00023242"/>
    </source>
</evidence>
<keyword evidence="5 8" id="KW-0520">NAD</keyword>
<reference evidence="14 15" key="1">
    <citation type="submission" date="2019-03" db="EMBL/GenBank/DDBJ databases">
        <authorList>
            <person name="Gaulin E."/>
            <person name="Dumas B."/>
        </authorList>
    </citation>
    <scope>NUCLEOTIDE SEQUENCE [LARGE SCALE GENOMIC DNA]</scope>
    <source>
        <strain evidence="14">CBS 568.67</strain>
    </source>
</reference>
<dbReference type="InterPro" id="IPR004102">
    <property type="entry name" value="Poly(ADP-ribose)pol_reg_dom"/>
</dbReference>
<dbReference type="OrthoDB" id="2017365at2759"/>
<feature type="compositionally biased region" description="Basic residues" evidence="9">
    <location>
        <begin position="1"/>
        <end position="13"/>
    </location>
</feature>
<feature type="domain" description="PARP catalytic" evidence="10">
    <location>
        <begin position="316"/>
        <end position="551"/>
    </location>
</feature>
<sequence length="551" mass="60342">MARSSAKKRRRALQKPTPLDSLHESRAAKRGKGARPQKHVPVDAAFTAVAAPLAWVLQDDGDIFDAQLHRVDLEAGRHETLVLQVIATDGGCYVWEHVALRHAACLSSEEGAVPVEGTSMCSGLLTQSKATAQFGARFAEKTSVLWSERLSSTAADGEFSFVALEYPSMTSSLAALDRETLDDEVRLLMSVVFDDAMAPLDESESDDSTEDAMEPAMPLQLPYAAIVFDKANAILAQIDDVLAKKDSKARRAEKVMALSNRYFAALPHDFTHVHGGNLTTYAIDSVDKVENCKETIKELQMNGISGGHHVDWTPMDALEQKYATLGCDLAVVANESAEFGLVQRYLENSKAHVQHALRIRHVFRVTKHGEDDTFKPFAGFANRKLLWHGSTLANWSGILKEGLQIAPPNVATNGHSFGKGIYFSDSVSRSAPYCRATSEKKLGILLLSEVALGQPNECFSTNSKAQTTVNFTEYHSVVGLGSYTPAPNEEHVLPDGATIPIGKLTRQVRDSKRAAAAHLNMGSGLEYNEYVIYNPAQTRMRFLVLADFFFD</sequence>
<reference evidence="13" key="2">
    <citation type="submission" date="2019-06" db="EMBL/GenBank/DDBJ databases">
        <title>Genomics analysis of Aphanomyces spp. identifies a new class of oomycete effector associated with host adaptation.</title>
        <authorList>
            <person name="Gaulin E."/>
        </authorList>
    </citation>
    <scope>NUCLEOTIDE SEQUENCE</scope>
    <source>
        <strain evidence="13">CBS 578.67</strain>
    </source>
</reference>
<accession>A0A485KLA5</accession>
<evidence type="ECO:0000256" key="1">
    <source>
        <dbReference type="ARBA" id="ARBA00004123"/>
    </source>
</evidence>
<dbReference type="InterPro" id="IPR012317">
    <property type="entry name" value="Poly(ADP-ribose)pol_cat_dom"/>
</dbReference>
<keyword evidence="15" id="KW-1185">Reference proteome</keyword>
<name>A0A485KLA5_9STRA</name>
<comment type="catalytic activity">
    <reaction evidence="7">
        <text>NAD(+) + (ADP-D-ribosyl)n-acceptor = nicotinamide + (ADP-D-ribosyl)n+1-acceptor + H(+).</text>
        <dbReference type="EC" id="2.4.2.30"/>
    </reaction>
</comment>
<evidence type="ECO:0000313" key="15">
    <source>
        <dbReference type="Proteomes" id="UP000332933"/>
    </source>
</evidence>
<dbReference type="EMBL" id="CAADRA010005135">
    <property type="protein sequence ID" value="VFT85655.1"/>
    <property type="molecule type" value="Genomic_DNA"/>
</dbReference>
<proteinExistence type="predicted"/>
<evidence type="ECO:0000256" key="2">
    <source>
        <dbReference type="ARBA" id="ARBA00022676"/>
    </source>
</evidence>
<evidence type="ECO:0000256" key="7">
    <source>
        <dbReference type="ARBA" id="ARBA00033987"/>
    </source>
</evidence>
<keyword evidence="4" id="KW-0548">Nucleotidyltransferase</keyword>
<dbReference type="PROSITE" id="PS51059">
    <property type="entry name" value="PARP_CATALYTIC"/>
    <property type="match status" value="1"/>
</dbReference>
<dbReference type="PANTHER" id="PTHR10459:SF60">
    <property type="entry name" value="POLY [ADP-RIBOSE] POLYMERASE 2"/>
    <property type="match status" value="1"/>
</dbReference>
<keyword evidence="6" id="KW-0539">Nucleus</keyword>
<evidence type="ECO:0000259" key="11">
    <source>
        <dbReference type="PROSITE" id="PS51060"/>
    </source>
</evidence>
<dbReference type="PANTHER" id="PTHR10459">
    <property type="entry name" value="DNA LIGASE"/>
    <property type="match status" value="1"/>
</dbReference>
<evidence type="ECO:0000313" key="14">
    <source>
        <dbReference type="EMBL" id="VFT85655.1"/>
    </source>
</evidence>
<evidence type="ECO:0000256" key="3">
    <source>
        <dbReference type="ARBA" id="ARBA00022679"/>
    </source>
</evidence>
<dbReference type="SUPFAM" id="SSF56399">
    <property type="entry name" value="ADP-ribosylation"/>
    <property type="match status" value="1"/>
</dbReference>
<gene>
    <name evidence="14" type="primary">Aste57867_8769</name>
    <name evidence="13" type="ORF">As57867_008735</name>
    <name evidence="14" type="ORF">ASTE57867_8769</name>
</gene>
<feature type="domain" description="WGR" evidence="12">
    <location>
        <begin position="53"/>
        <end position="159"/>
    </location>
</feature>
<dbReference type="PROSITE" id="PS51977">
    <property type="entry name" value="WGR"/>
    <property type="match status" value="1"/>
</dbReference>
<dbReference type="GO" id="GO:0003950">
    <property type="term" value="F:NAD+ poly-ADP-ribosyltransferase activity"/>
    <property type="evidence" value="ECO:0007669"/>
    <property type="project" value="UniProtKB-UniRule"/>
</dbReference>
<dbReference type="InterPro" id="IPR050800">
    <property type="entry name" value="ARTD/PARP"/>
</dbReference>
<evidence type="ECO:0000256" key="5">
    <source>
        <dbReference type="ARBA" id="ARBA00023027"/>
    </source>
</evidence>
<dbReference type="Pfam" id="PF00644">
    <property type="entry name" value="PARP"/>
    <property type="match status" value="1"/>
</dbReference>
<protein>
    <recommendedName>
        <fullName evidence="8">Poly [ADP-ribose] polymerase</fullName>
        <shortName evidence="8">PARP</shortName>
        <ecNumber evidence="8">2.4.2.-</ecNumber>
    </recommendedName>
</protein>
<feature type="domain" description="PARP alpha-helical" evidence="11">
    <location>
        <begin position="178"/>
        <end position="310"/>
    </location>
</feature>
<feature type="region of interest" description="Disordered" evidence="9">
    <location>
        <begin position="1"/>
        <end position="38"/>
    </location>
</feature>
<feature type="compositionally biased region" description="Basic residues" evidence="9">
    <location>
        <begin position="28"/>
        <end position="38"/>
    </location>
</feature>
<dbReference type="GO" id="GO:0070212">
    <property type="term" value="P:protein poly-ADP-ribosylation"/>
    <property type="evidence" value="ECO:0007669"/>
    <property type="project" value="TreeGrafter"/>
</dbReference>
<dbReference type="Gene3D" id="1.20.142.10">
    <property type="entry name" value="Poly(ADP-ribose) polymerase, regulatory domain"/>
    <property type="match status" value="1"/>
</dbReference>
<evidence type="ECO:0000313" key="13">
    <source>
        <dbReference type="EMBL" id="KAF0700715.1"/>
    </source>
</evidence>
<evidence type="ECO:0000259" key="10">
    <source>
        <dbReference type="PROSITE" id="PS51059"/>
    </source>
</evidence>
<evidence type="ECO:0000256" key="8">
    <source>
        <dbReference type="RuleBase" id="RU362114"/>
    </source>
</evidence>
<dbReference type="CDD" id="cd01437">
    <property type="entry name" value="parp_like"/>
    <property type="match status" value="1"/>
</dbReference>
<dbReference type="InterPro" id="IPR036616">
    <property type="entry name" value="Poly(ADP-ribose)pol_reg_dom_sf"/>
</dbReference>